<dbReference type="GO" id="GO:0070740">
    <property type="term" value="F:tubulin-glutamic acid ligase activity"/>
    <property type="evidence" value="ECO:0007669"/>
    <property type="project" value="TreeGrafter"/>
</dbReference>
<comment type="caution">
    <text evidence="5">The sequence shown here is derived from an EMBL/GenBank/DDBJ whole genome shotgun (WGS) entry which is preliminary data.</text>
</comment>
<reference evidence="5" key="1">
    <citation type="submission" date="2022-07" db="EMBL/GenBank/DDBJ databases">
        <authorList>
            <person name="Trinca V."/>
            <person name="Uliana J.V.C."/>
            <person name="Torres T.T."/>
            <person name="Ward R.J."/>
            <person name="Monesi N."/>
        </authorList>
    </citation>
    <scope>NUCLEOTIDE SEQUENCE</scope>
    <source>
        <strain evidence="5">HSMRA1968</strain>
        <tissue evidence="5">Whole embryos</tissue>
    </source>
</reference>
<feature type="compositionally biased region" description="Acidic residues" evidence="4">
    <location>
        <begin position="311"/>
        <end position="327"/>
    </location>
</feature>
<keyword evidence="1" id="KW-0436">Ligase</keyword>
<keyword evidence="6" id="KW-1185">Reference proteome</keyword>
<sequence length="980" mass="112132">MDTRDRLYPQSHRQQKLTLRRRCRSETLPQMGHVTIVGTPIDLDDPNELRRKSSLQQTVFRNRIHSKPHSPNVVLRNQESTKNIYSLRENRRNAAVSQLKTNTKENISVEYNDIDDSKDFCLREFELYKDRAVKRNDDFLSINKLQRMEKDDCESFVQDSLPDTHKRRARARSESEPHDIYHTRMSPNKTDSIERSNLVLKRCREDKPYICKNGYADTTLPAEFSTFVDAKTKLPPKPVKNLHYTKLVNTYYGSRPSTPCNSPRYTGNKSLNGNIRKLRTKGLKCKTMVVANPAPQRCITPDDEASHFKEECEEDSDGGGSSLEDDVDFGDVGEEDFNESFSDSEDFSAAIVSEPPNLNKKLSEANLLTESVKGSRPEHGPLTASLFPYVPPYITFADHLEKGPTMPAALTKVLKWKLTTITPIVIRKVLANTGFRLLRNDDSPDNQSNDSDDETNDWMGVWGKHMKSPCFRTIRSYQKINHIPGSFQIGRKDRIWRNLQTQMVRHGKNEFGFMPRTFVLPADMKQLHRLWPVYNNRNSKWIIKPPASARGTGIKVVNQWAQIPKRKPLIVQRYIDRPLLIDGSKFDLRLYVLVTSINPLRVYMHTDGLARFASVKYSTKADTLNDRYMHLTNYSINKLSNNYAKNEDASACQGHKWTLKSLWTHLAARGINTELLWAALRDLVLRTILAGENAINNLTKLNMGSKYNCFELFGIDVILNSELIPWLLEVNISPSLHSASPLDLHVKGPLVRALLNTVMFQVPPRIPLAKQHEVMAELGLTGQLCHDKRIFTTSVSKSDKLKHSHFSNRNLTKREDYLDDILKNLTSDDVRCLLVTEDELARSAPLERIFPSSITHKYLQFIDSPRYYNRLLDAWEHRYGGNQRDKGISLIRKLCEDKVHLIVPPAKKDSGSNTAPDNEGTTIQISDDESDQRKLTGINNIEATITTMKKAHIINEDSEIYQYFNGHKTNHHLNGVAASE</sequence>
<dbReference type="GO" id="GO:0015631">
    <property type="term" value="F:tubulin binding"/>
    <property type="evidence" value="ECO:0007669"/>
    <property type="project" value="TreeGrafter"/>
</dbReference>
<dbReference type="OrthoDB" id="202825at2759"/>
<feature type="region of interest" description="Disordered" evidence="4">
    <location>
        <begin position="905"/>
        <end position="930"/>
    </location>
</feature>
<protein>
    <submittedName>
        <fullName evidence="5">Tubulin monoglutamylase TTLL4</fullName>
    </submittedName>
</protein>
<dbReference type="GO" id="GO:0036064">
    <property type="term" value="C:ciliary basal body"/>
    <property type="evidence" value="ECO:0007669"/>
    <property type="project" value="TreeGrafter"/>
</dbReference>
<dbReference type="SUPFAM" id="SSF56059">
    <property type="entry name" value="Glutathione synthetase ATP-binding domain-like"/>
    <property type="match status" value="1"/>
</dbReference>
<feature type="compositionally biased region" description="Basic and acidic residues" evidence="4">
    <location>
        <begin position="171"/>
        <end position="182"/>
    </location>
</feature>
<dbReference type="Proteomes" id="UP001151699">
    <property type="component" value="Chromosome A"/>
</dbReference>
<evidence type="ECO:0000313" key="5">
    <source>
        <dbReference type="EMBL" id="KAJ6649581.1"/>
    </source>
</evidence>
<dbReference type="PANTHER" id="PTHR12241:SF162">
    <property type="entry name" value="TUBULIN MONOGLUTAMYLASE TTLL4"/>
    <property type="match status" value="1"/>
</dbReference>
<dbReference type="Pfam" id="PF03133">
    <property type="entry name" value="TTL"/>
    <property type="match status" value="1"/>
</dbReference>
<evidence type="ECO:0000313" key="6">
    <source>
        <dbReference type="Proteomes" id="UP001151699"/>
    </source>
</evidence>
<evidence type="ECO:0000256" key="1">
    <source>
        <dbReference type="ARBA" id="ARBA00022598"/>
    </source>
</evidence>
<dbReference type="InterPro" id="IPR004344">
    <property type="entry name" value="TTL/TTLL_fam"/>
</dbReference>
<keyword evidence="2" id="KW-0547">Nucleotide-binding</keyword>
<feature type="region of interest" description="Disordered" evidence="4">
    <location>
        <begin position="163"/>
        <end position="188"/>
    </location>
</feature>
<dbReference type="Gene3D" id="3.30.470.20">
    <property type="entry name" value="ATP-grasp fold, B domain"/>
    <property type="match status" value="1"/>
</dbReference>
<dbReference type="PANTHER" id="PTHR12241">
    <property type="entry name" value="TUBULIN POLYGLUTAMYLASE"/>
    <property type="match status" value="1"/>
</dbReference>
<dbReference type="GO" id="GO:0005524">
    <property type="term" value="F:ATP binding"/>
    <property type="evidence" value="ECO:0007669"/>
    <property type="project" value="UniProtKB-KW"/>
</dbReference>
<dbReference type="AlphaFoldDB" id="A0A9Q0NHA9"/>
<dbReference type="GO" id="GO:0000226">
    <property type="term" value="P:microtubule cytoskeleton organization"/>
    <property type="evidence" value="ECO:0007669"/>
    <property type="project" value="TreeGrafter"/>
</dbReference>
<evidence type="ECO:0000256" key="4">
    <source>
        <dbReference type="SAM" id="MobiDB-lite"/>
    </source>
</evidence>
<organism evidence="5 6">
    <name type="scientific">Pseudolycoriella hygida</name>
    <dbReference type="NCBI Taxonomy" id="35572"/>
    <lineage>
        <taxon>Eukaryota</taxon>
        <taxon>Metazoa</taxon>
        <taxon>Ecdysozoa</taxon>
        <taxon>Arthropoda</taxon>
        <taxon>Hexapoda</taxon>
        <taxon>Insecta</taxon>
        <taxon>Pterygota</taxon>
        <taxon>Neoptera</taxon>
        <taxon>Endopterygota</taxon>
        <taxon>Diptera</taxon>
        <taxon>Nematocera</taxon>
        <taxon>Sciaroidea</taxon>
        <taxon>Sciaridae</taxon>
        <taxon>Pseudolycoriella</taxon>
    </lineage>
</organism>
<evidence type="ECO:0000256" key="2">
    <source>
        <dbReference type="ARBA" id="ARBA00022741"/>
    </source>
</evidence>
<accession>A0A9Q0NHA9</accession>
<name>A0A9Q0NHA9_9DIPT</name>
<gene>
    <name evidence="5" type="primary">Ttll4</name>
    <name evidence="5" type="ORF">Bhyg_04819</name>
</gene>
<dbReference type="EMBL" id="WJQU01000001">
    <property type="protein sequence ID" value="KAJ6649581.1"/>
    <property type="molecule type" value="Genomic_DNA"/>
</dbReference>
<feature type="compositionally biased region" description="Polar residues" evidence="4">
    <location>
        <begin position="911"/>
        <end position="925"/>
    </location>
</feature>
<feature type="non-terminal residue" evidence="5">
    <location>
        <position position="980"/>
    </location>
</feature>
<proteinExistence type="predicted"/>
<feature type="region of interest" description="Disordered" evidence="4">
    <location>
        <begin position="296"/>
        <end position="327"/>
    </location>
</feature>
<dbReference type="PROSITE" id="PS51221">
    <property type="entry name" value="TTL"/>
    <property type="match status" value="1"/>
</dbReference>
<keyword evidence="3" id="KW-0067">ATP-binding</keyword>
<evidence type="ECO:0000256" key="3">
    <source>
        <dbReference type="ARBA" id="ARBA00022840"/>
    </source>
</evidence>